<evidence type="ECO:0000313" key="3">
    <source>
        <dbReference type="Proteomes" id="UP000014500"/>
    </source>
</evidence>
<dbReference type="EnsemblMetazoa" id="SMAR014954-RA">
    <property type="protein sequence ID" value="SMAR014954-PA"/>
    <property type="gene ID" value="SMAR014954"/>
</dbReference>
<reference evidence="3" key="1">
    <citation type="submission" date="2011-05" db="EMBL/GenBank/DDBJ databases">
        <authorList>
            <person name="Richards S.R."/>
            <person name="Qu J."/>
            <person name="Jiang H."/>
            <person name="Jhangiani S.N."/>
            <person name="Agravi P."/>
            <person name="Goodspeed R."/>
            <person name="Gross S."/>
            <person name="Mandapat C."/>
            <person name="Jackson L."/>
            <person name="Mathew T."/>
            <person name="Pu L."/>
            <person name="Thornton R."/>
            <person name="Saada N."/>
            <person name="Wilczek-Boney K.B."/>
            <person name="Lee S."/>
            <person name="Kovar C."/>
            <person name="Wu Y."/>
            <person name="Scherer S.E."/>
            <person name="Worley K.C."/>
            <person name="Muzny D.M."/>
            <person name="Gibbs R."/>
        </authorList>
    </citation>
    <scope>NUCLEOTIDE SEQUENCE</scope>
    <source>
        <strain evidence="3">Brora</strain>
    </source>
</reference>
<dbReference type="EMBL" id="JH430402">
    <property type="status" value="NOT_ANNOTATED_CDS"/>
    <property type="molecule type" value="Genomic_DNA"/>
</dbReference>
<proteinExistence type="predicted"/>
<keyword evidence="1" id="KW-1133">Transmembrane helix</keyword>
<feature type="transmembrane region" description="Helical" evidence="1">
    <location>
        <begin position="35"/>
        <end position="54"/>
    </location>
</feature>
<reference evidence="2" key="2">
    <citation type="submission" date="2015-02" db="UniProtKB">
        <authorList>
            <consortium name="EnsemblMetazoa"/>
        </authorList>
    </citation>
    <scope>IDENTIFICATION</scope>
</reference>
<evidence type="ECO:0000256" key="1">
    <source>
        <dbReference type="SAM" id="Phobius"/>
    </source>
</evidence>
<dbReference type="AlphaFoldDB" id="T1JM74"/>
<dbReference type="HOGENOM" id="CLU_2743237_0_0_1"/>
<keyword evidence="1" id="KW-0472">Membrane</keyword>
<accession>T1JM74</accession>
<organism evidence="2 3">
    <name type="scientific">Strigamia maritima</name>
    <name type="common">European centipede</name>
    <name type="synonym">Geophilus maritimus</name>
    <dbReference type="NCBI Taxonomy" id="126957"/>
    <lineage>
        <taxon>Eukaryota</taxon>
        <taxon>Metazoa</taxon>
        <taxon>Ecdysozoa</taxon>
        <taxon>Arthropoda</taxon>
        <taxon>Myriapoda</taxon>
        <taxon>Chilopoda</taxon>
        <taxon>Pleurostigmophora</taxon>
        <taxon>Geophilomorpha</taxon>
        <taxon>Linotaeniidae</taxon>
        <taxon>Strigamia</taxon>
    </lineage>
</organism>
<name>T1JM74_STRMM</name>
<sequence length="71" mass="8078">MARLVRDVLIIAFENGGLSRFFAAMMKPMKLASSIRILSFRIFLVCYIFVFVRAENPTLYLLVVVPRPLAA</sequence>
<keyword evidence="3" id="KW-1185">Reference proteome</keyword>
<keyword evidence="1" id="KW-0812">Transmembrane</keyword>
<dbReference type="Proteomes" id="UP000014500">
    <property type="component" value="Unassembled WGS sequence"/>
</dbReference>
<protein>
    <submittedName>
        <fullName evidence="2">Uncharacterized protein</fullName>
    </submittedName>
</protein>
<evidence type="ECO:0000313" key="2">
    <source>
        <dbReference type="EnsemblMetazoa" id="SMAR014954-PA"/>
    </source>
</evidence>